<dbReference type="PROSITE" id="PS50949">
    <property type="entry name" value="HTH_GNTR"/>
    <property type="match status" value="1"/>
</dbReference>
<sequence length="241" mass="27139">MAFVKIKDRKRLAFPETGMSSDIPLSSPERVIDAITRGILTGRYVPGQKLIEADLTQALGVSRGPVREALKRLDAEGVVTLTPHRGAYIRLLTRREVLDLEIVLESLTALIARLAAEAVADDTSGERKRLMQEWLNFLTSSRTSTPELFERRRQFYDLLIEVGKNTQLESVMPTKRVHLIRLQTQQFFGPDDIEKRLAEYVAIANAVIVGNPQAAERAMRRHMKRNIETTMAMPDGAFAPD</sequence>
<dbReference type="InterPro" id="IPR036390">
    <property type="entry name" value="WH_DNA-bd_sf"/>
</dbReference>
<reference evidence="5 6" key="1">
    <citation type="submission" date="2018-12" db="EMBL/GenBank/DDBJ databases">
        <title>Croceicoccus ponticola sp. nov., a lipolytic bacterium isolated from seawater.</title>
        <authorList>
            <person name="Yoon J.-H."/>
        </authorList>
    </citation>
    <scope>NUCLEOTIDE SEQUENCE [LARGE SCALE GENOMIC DNA]</scope>
    <source>
        <strain evidence="5 6">GM-16</strain>
    </source>
</reference>
<dbReference type="EMBL" id="RXOL01000005">
    <property type="protein sequence ID" value="RVQ66069.1"/>
    <property type="molecule type" value="Genomic_DNA"/>
</dbReference>
<name>A0A437GVZ0_9SPHN</name>
<dbReference type="SMART" id="SM00345">
    <property type="entry name" value="HTH_GNTR"/>
    <property type="match status" value="1"/>
</dbReference>
<evidence type="ECO:0000313" key="6">
    <source>
        <dbReference type="Proteomes" id="UP000283003"/>
    </source>
</evidence>
<protein>
    <submittedName>
        <fullName evidence="5">GntR family transcriptional regulator</fullName>
    </submittedName>
</protein>
<gene>
    <name evidence="5" type="ORF">EKN06_12110</name>
</gene>
<dbReference type="AlphaFoldDB" id="A0A437GVZ0"/>
<dbReference type="PRINTS" id="PR00035">
    <property type="entry name" value="HTHGNTR"/>
</dbReference>
<keyword evidence="3" id="KW-0804">Transcription</keyword>
<dbReference type="InterPro" id="IPR000524">
    <property type="entry name" value="Tscrpt_reg_HTH_GntR"/>
</dbReference>
<dbReference type="SMART" id="SM00895">
    <property type="entry name" value="FCD"/>
    <property type="match status" value="1"/>
</dbReference>
<dbReference type="Pfam" id="PF07729">
    <property type="entry name" value="FCD"/>
    <property type="match status" value="1"/>
</dbReference>
<keyword evidence="1" id="KW-0805">Transcription regulation</keyword>
<comment type="caution">
    <text evidence="5">The sequence shown here is derived from an EMBL/GenBank/DDBJ whole genome shotgun (WGS) entry which is preliminary data.</text>
</comment>
<dbReference type="InterPro" id="IPR008920">
    <property type="entry name" value="TF_FadR/GntR_C"/>
</dbReference>
<accession>A0A437GVZ0</accession>
<dbReference type="Pfam" id="PF00392">
    <property type="entry name" value="GntR"/>
    <property type="match status" value="1"/>
</dbReference>
<keyword evidence="6" id="KW-1185">Reference proteome</keyword>
<dbReference type="InterPro" id="IPR011711">
    <property type="entry name" value="GntR_C"/>
</dbReference>
<keyword evidence="2" id="KW-0238">DNA-binding</keyword>
<dbReference type="GO" id="GO:0003700">
    <property type="term" value="F:DNA-binding transcription factor activity"/>
    <property type="evidence" value="ECO:0007669"/>
    <property type="project" value="InterPro"/>
</dbReference>
<dbReference type="CDD" id="cd07377">
    <property type="entry name" value="WHTH_GntR"/>
    <property type="match status" value="1"/>
</dbReference>
<evidence type="ECO:0000256" key="1">
    <source>
        <dbReference type="ARBA" id="ARBA00023015"/>
    </source>
</evidence>
<organism evidence="5 6">
    <name type="scientific">Croceicoccus ponticola</name>
    <dbReference type="NCBI Taxonomy" id="2217664"/>
    <lineage>
        <taxon>Bacteria</taxon>
        <taxon>Pseudomonadati</taxon>
        <taxon>Pseudomonadota</taxon>
        <taxon>Alphaproteobacteria</taxon>
        <taxon>Sphingomonadales</taxon>
        <taxon>Erythrobacteraceae</taxon>
        <taxon>Croceicoccus</taxon>
    </lineage>
</organism>
<dbReference type="Proteomes" id="UP000283003">
    <property type="component" value="Unassembled WGS sequence"/>
</dbReference>
<dbReference type="SUPFAM" id="SSF48008">
    <property type="entry name" value="GntR ligand-binding domain-like"/>
    <property type="match status" value="1"/>
</dbReference>
<dbReference type="InterPro" id="IPR036388">
    <property type="entry name" value="WH-like_DNA-bd_sf"/>
</dbReference>
<dbReference type="Gene3D" id="1.20.120.530">
    <property type="entry name" value="GntR ligand-binding domain-like"/>
    <property type="match status" value="1"/>
</dbReference>
<dbReference type="SUPFAM" id="SSF46785">
    <property type="entry name" value="Winged helix' DNA-binding domain"/>
    <property type="match status" value="1"/>
</dbReference>
<dbReference type="PANTHER" id="PTHR43537">
    <property type="entry name" value="TRANSCRIPTIONAL REGULATOR, GNTR FAMILY"/>
    <property type="match status" value="1"/>
</dbReference>
<dbReference type="PANTHER" id="PTHR43537:SF24">
    <property type="entry name" value="GLUCONATE OPERON TRANSCRIPTIONAL REPRESSOR"/>
    <property type="match status" value="1"/>
</dbReference>
<feature type="domain" description="HTH gntR-type" evidence="4">
    <location>
        <begin position="25"/>
        <end position="92"/>
    </location>
</feature>
<dbReference type="OrthoDB" id="7846328at2"/>
<dbReference type="Gene3D" id="1.10.10.10">
    <property type="entry name" value="Winged helix-like DNA-binding domain superfamily/Winged helix DNA-binding domain"/>
    <property type="match status" value="1"/>
</dbReference>
<evidence type="ECO:0000256" key="3">
    <source>
        <dbReference type="ARBA" id="ARBA00023163"/>
    </source>
</evidence>
<dbReference type="GO" id="GO:0003677">
    <property type="term" value="F:DNA binding"/>
    <property type="evidence" value="ECO:0007669"/>
    <property type="project" value="UniProtKB-KW"/>
</dbReference>
<evidence type="ECO:0000259" key="4">
    <source>
        <dbReference type="PROSITE" id="PS50949"/>
    </source>
</evidence>
<proteinExistence type="predicted"/>
<evidence type="ECO:0000313" key="5">
    <source>
        <dbReference type="EMBL" id="RVQ66069.1"/>
    </source>
</evidence>
<evidence type="ECO:0000256" key="2">
    <source>
        <dbReference type="ARBA" id="ARBA00023125"/>
    </source>
</evidence>